<sequence>VEGAALEDGRTLRTWDTFVLANTDYYNGATGDIACDEYHKYKEDVQHMVDIGLEAYRFSISWSRLIPNGRGPVNPKGLDYYNNLMDELIMHGIQPHVTLYRIDTPQALEDEYEGWLSRDMVRDFTAYADVCFKEFGDRVLHWTTVNEANVFSIGGYDNALTPPGRCSPPFGLVCPKGNFSTEPYIAAHNLLLAHSSVVQLYDKKYKATEDVNAAQRAIDFYIGWILHPLVFGDYPDIIKKNAGTRLPVLTSPESKLVKGSFDFIGLNHYATFYIKDNPSSLKMETRDVNADMAASFMCLQTARDGTPNDTGRVKCIHAYIGTFLDALRDGVSNTKGYFLWSFLDGFEVLGGYENAFGLVYVDLNDKQLRRYPKLSAHWYSHFLKGRSIRTNEITNEITEVVNETSVSSKSHASE</sequence>
<comment type="similarity">
    <text evidence="1 2">Belongs to the glycosyl hydrolase 1 family.</text>
</comment>
<protein>
    <recommendedName>
        <fullName evidence="5">Beta-glucosidase</fullName>
    </recommendedName>
</protein>
<evidence type="ECO:0000313" key="4">
    <source>
        <dbReference type="Proteomes" id="UP001630127"/>
    </source>
</evidence>
<dbReference type="SUPFAM" id="SSF51445">
    <property type="entry name" value="(Trans)glycosidases"/>
    <property type="match status" value="1"/>
</dbReference>
<evidence type="ECO:0000256" key="2">
    <source>
        <dbReference type="RuleBase" id="RU003690"/>
    </source>
</evidence>
<dbReference type="GO" id="GO:0009821">
    <property type="term" value="P:alkaloid biosynthetic process"/>
    <property type="evidence" value="ECO:0007669"/>
    <property type="project" value="UniProtKB-ARBA"/>
</dbReference>
<dbReference type="InterPro" id="IPR001360">
    <property type="entry name" value="Glyco_hydro_1"/>
</dbReference>
<keyword evidence="4" id="KW-1185">Reference proteome</keyword>
<evidence type="ECO:0008006" key="5">
    <source>
        <dbReference type="Google" id="ProtNLM"/>
    </source>
</evidence>
<comment type="caution">
    <text evidence="3">The sequence shown here is derived from an EMBL/GenBank/DDBJ whole genome shotgun (WGS) entry which is preliminary data.</text>
</comment>
<dbReference type="AlphaFoldDB" id="A0ABD2YF40"/>
<name>A0ABD2YF40_9GENT</name>
<dbReference type="Pfam" id="PF00232">
    <property type="entry name" value="Glyco_hydro_1"/>
    <property type="match status" value="2"/>
</dbReference>
<dbReference type="Gene3D" id="3.20.20.80">
    <property type="entry name" value="Glycosidases"/>
    <property type="match status" value="2"/>
</dbReference>
<reference evidence="3 4" key="1">
    <citation type="submission" date="2024-11" db="EMBL/GenBank/DDBJ databases">
        <title>A near-complete genome assembly of Cinchona calisaya.</title>
        <authorList>
            <person name="Lian D.C."/>
            <person name="Zhao X.W."/>
            <person name="Wei L."/>
        </authorList>
    </citation>
    <scope>NUCLEOTIDE SEQUENCE [LARGE SCALE GENOMIC DNA]</scope>
    <source>
        <tissue evidence="3">Nenye</tissue>
    </source>
</reference>
<dbReference type="InterPro" id="IPR017853">
    <property type="entry name" value="GH"/>
</dbReference>
<evidence type="ECO:0000313" key="3">
    <source>
        <dbReference type="EMBL" id="KAL3505316.1"/>
    </source>
</evidence>
<accession>A0ABD2YF40</accession>
<dbReference type="PRINTS" id="PR00131">
    <property type="entry name" value="GLHYDRLASE1"/>
</dbReference>
<dbReference type="PANTHER" id="PTHR10353">
    <property type="entry name" value="GLYCOSYL HYDROLASE"/>
    <property type="match status" value="1"/>
</dbReference>
<feature type="non-terminal residue" evidence="3">
    <location>
        <position position="1"/>
    </location>
</feature>
<dbReference type="Proteomes" id="UP001630127">
    <property type="component" value="Unassembled WGS sequence"/>
</dbReference>
<dbReference type="PANTHER" id="PTHR10353:SF29">
    <property type="entry name" value="BETA-GLUCOSIDASE 11"/>
    <property type="match status" value="1"/>
</dbReference>
<gene>
    <name evidence="3" type="ORF">ACH5RR_035157</name>
</gene>
<organism evidence="3 4">
    <name type="scientific">Cinchona calisaya</name>
    <dbReference type="NCBI Taxonomy" id="153742"/>
    <lineage>
        <taxon>Eukaryota</taxon>
        <taxon>Viridiplantae</taxon>
        <taxon>Streptophyta</taxon>
        <taxon>Embryophyta</taxon>
        <taxon>Tracheophyta</taxon>
        <taxon>Spermatophyta</taxon>
        <taxon>Magnoliopsida</taxon>
        <taxon>eudicotyledons</taxon>
        <taxon>Gunneridae</taxon>
        <taxon>Pentapetalae</taxon>
        <taxon>asterids</taxon>
        <taxon>lamiids</taxon>
        <taxon>Gentianales</taxon>
        <taxon>Rubiaceae</taxon>
        <taxon>Cinchonoideae</taxon>
        <taxon>Cinchoneae</taxon>
        <taxon>Cinchona</taxon>
    </lineage>
</organism>
<evidence type="ECO:0000256" key="1">
    <source>
        <dbReference type="ARBA" id="ARBA00010838"/>
    </source>
</evidence>
<dbReference type="EMBL" id="JBJUIK010000014">
    <property type="protein sequence ID" value="KAL3505316.1"/>
    <property type="molecule type" value="Genomic_DNA"/>
</dbReference>
<proteinExistence type="inferred from homology"/>